<proteinExistence type="predicted"/>
<dbReference type="PANTHER" id="PTHR13743">
    <property type="entry name" value="BEIGE/BEACH-RELATED"/>
    <property type="match status" value="1"/>
</dbReference>
<dbReference type="PROSITE" id="PS51740">
    <property type="entry name" value="SPOVT_ABRB"/>
    <property type="match status" value="1"/>
</dbReference>
<dbReference type="Gene3D" id="2.30.29.30">
    <property type="entry name" value="Pleckstrin-homology domain (PH domain)/Phosphotyrosine-binding domain (PTB)"/>
    <property type="match status" value="1"/>
</dbReference>
<organism evidence="8 9">
    <name type="scientific">Ectocarpus siliculosus</name>
    <name type="common">Brown alga</name>
    <name type="synonym">Conferva siliculosa</name>
    <dbReference type="NCBI Taxonomy" id="2880"/>
    <lineage>
        <taxon>Eukaryota</taxon>
        <taxon>Sar</taxon>
        <taxon>Stramenopiles</taxon>
        <taxon>Ochrophyta</taxon>
        <taxon>PX clade</taxon>
        <taxon>Phaeophyceae</taxon>
        <taxon>Ectocarpales</taxon>
        <taxon>Ectocarpaceae</taxon>
        <taxon>Ectocarpus</taxon>
    </lineage>
</organism>
<name>D7FWC3_ECTSI</name>
<evidence type="ECO:0000313" key="8">
    <source>
        <dbReference type="EMBL" id="CBJ32011.1"/>
    </source>
</evidence>
<dbReference type="PROSITE" id="PS51783">
    <property type="entry name" value="PH_BEACH"/>
    <property type="match status" value="1"/>
</dbReference>
<evidence type="ECO:0000259" key="6">
    <source>
        <dbReference type="PROSITE" id="PS51740"/>
    </source>
</evidence>
<feature type="domain" description="BEACH-type PH" evidence="7">
    <location>
        <begin position="133"/>
        <end position="230"/>
    </location>
</feature>
<dbReference type="GO" id="GO:0003677">
    <property type="term" value="F:DNA binding"/>
    <property type="evidence" value="ECO:0007669"/>
    <property type="project" value="InterPro"/>
</dbReference>
<dbReference type="InterPro" id="IPR023362">
    <property type="entry name" value="PH-BEACH_dom"/>
</dbReference>
<evidence type="ECO:0000256" key="1">
    <source>
        <dbReference type="ARBA" id="ARBA00022574"/>
    </source>
</evidence>
<dbReference type="InterPro" id="IPR015943">
    <property type="entry name" value="WD40/YVTN_repeat-like_dom_sf"/>
</dbReference>
<evidence type="ECO:0000256" key="4">
    <source>
        <dbReference type="SAM" id="MobiDB-lite"/>
    </source>
</evidence>
<evidence type="ECO:0000313" key="9">
    <source>
        <dbReference type="Proteomes" id="UP000002630"/>
    </source>
</evidence>
<dbReference type="STRING" id="2880.D7FWC3"/>
<dbReference type="Gene3D" id="1.10.1540.10">
    <property type="entry name" value="BEACH domain"/>
    <property type="match status" value="1"/>
</dbReference>
<dbReference type="Gene3D" id="2.130.10.10">
    <property type="entry name" value="YVTN repeat-like/Quinoprotein amine dehydrogenase"/>
    <property type="match status" value="2"/>
</dbReference>
<evidence type="ECO:0000259" key="7">
    <source>
        <dbReference type="PROSITE" id="PS51783"/>
    </source>
</evidence>
<dbReference type="InterPro" id="IPR019775">
    <property type="entry name" value="WD40_repeat_CS"/>
</dbReference>
<dbReference type="PROSITE" id="PS00678">
    <property type="entry name" value="WD_REPEATS_1"/>
    <property type="match status" value="1"/>
</dbReference>
<reference evidence="8 9" key="1">
    <citation type="journal article" date="2010" name="Nature">
        <title>The Ectocarpus genome and the independent evolution of multicellularity in brown algae.</title>
        <authorList>
            <person name="Cock J.M."/>
            <person name="Sterck L."/>
            <person name="Rouze P."/>
            <person name="Scornet D."/>
            <person name="Allen A.E."/>
            <person name="Amoutzias G."/>
            <person name="Anthouard V."/>
            <person name="Artiguenave F."/>
            <person name="Aury J.M."/>
            <person name="Badger J.H."/>
            <person name="Beszteri B."/>
            <person name="Billiau K."/>
            <person name="Bonnet E."/>
            <person name="Bothwell J.H."/>
            <person name="Bowler C."/>
            <person name="Boyen C."/>
            <person name="Brownlee C."/>
            <person name="Carrano C.J."/>
            <person name="Charrier B."/>
            <person name="Cho G.Y."/>
            <person name="Coelho S.M."/>
            <person name="Collen J."/>
            <person name="Corre E."/>
            <person name="Da Silva C."/>
            <person name="Delage L."/>
            <person name="Delaroque N."/>
            <person name="Dittami S.M."/>
            <person name="Doulbeau S."/>
            <person name="Elias M."/>
            <person name="Farnham G."/>
            <person name="Gachon C.M."/>
            <person name="Gschloessl B."/>
            <person name="Heesch S."/>
            <person name="Jabbari K."/>
            <person name="Jubin C."/>
            <person name="Kawai H."/>
            <person name="Kimura K."/>
            <person name="Kloareg B."/>
            <person name="Kupper F.C."/>
            <person name="Lang D."/>
            <person name="Le Bail A."/>
            <person name="Leblanc C."/>
            <person name="Lerouge P."/>
            <person name="Lohr M."/>
            <person name="Lopez P.J."/>
            <person name="Martens C."/>
            <person name="Maumus F."/>
            <person name="Michel G."/>
            <person name="Miranda-Saavedra D."/>
            <person name="Morales J."/>
            <person name="Moreau H."/>
            <person name="Motomura T."/>
            <person name="Nagasato C."/>
            <person name="Napoli C.A."/>
            <person name="Nelson D.R."/>
            <person name="Nyvall-Collen P."/>
            <person name="Peters A.F."/>
            <person name="Pommier C."/>
            <person name="Potin P."/>
            <person name="Poulain J."/>
            <person name="Quesneville H."/>
            <person name="Read B."/>
            <person name="Rensing S.A."/>
            <person name="Ritter A."/>
            <person name="Rousvoal S."/>
            <person name="Samanta M."/>
            <person name="Samson G."/>
            <person name="Schroeder D.C."/>
            <person name="Segurens B."/>
            <person name="Strittmatter M."/>
            <person name="Tonon T."/>
            <person name="Tregear J.W."/>
            <person name="Valentin K."/>
            <person name="von Dassow P."/>
            <person name="Yamagishi T."/>
            <person name="Van de Peer Y."/>
            <person name="Wincker P."/>
        </authorList>
    </citation>
    <scope>NUCLEOTIDE SEQUENCE [LARGE SCALE GENOMIC DNA]</scope>
    <source>
        <strain evidence="9">Ec32 / CCAP1310/4</strain>
    </source>
</reference>
<dbReference type="SUPFAM" id="SSF50729">
    <property type="entry name" value="PH domain-like"/>
    <property type="match status" value="1"/>
</dbReference>
<evidence type="ECO:0000259" key="5">
    <source>
        <dbReference type="PROSITE" id="PS50197"/>
    </source>
</evidence>
<feature type="region of interest" description="Disordered" evidence="4">
    <location>
        <begin position="1029"/>
        <end position="1055"/>
    </location>
</feature>
<dbReference type="InterPro" id="IPR011993">
    <property type="entry name" value="PH-like_dom_sf"/>
</dbReference>
<dbReference type="SMART" id="SM01026">
    <property type="entry name" value="Beach"/>
    <property type="match status" value="1"/>
</dbReference>
<gene>
    <name evidence="8" type="ORF">Esi_0302_0002</name>
</gene>
<keyword evidence="1 3" id="KW-0853">WD repeat</keyword>
<dbReference type="Pfam" id="PF00400">
    <property type="entry name" value="WD40"/>
    <property type="match status" value="1"/>
</dbReference>
<dbReference type="CDD" id="cd06071">
    <property type="entry name" value="Beach"/>
    <property type="match status" value="1"/>
</dbReference>
<feature type="compositionally biased region" description="Gly residues" evidence="4">
    <location>
        <begin position="1035"/>
        <end position="1046"/>
    </location>
</feature>
<dbReference type="Proteomes" id="UP000002630">
    <property type="component" value="Unassembled WGS sequence"/>
</dbReference>
<dbReference type="SUPFAM" id="SSF50978">
    <property type="entry name" value="WD40 repeat-like"/>
    <property type="match status" value="1"/>
</dbReference>
<feature type="region of interest" description="Disordered" evidence="4">
    <location>
        <begin position="556"/>
        <end position="612"/>
    </location>
</feature>
<feature type="compositionally biased region" description="Polar residues" evidence="4">
    <location>
        <begin position="761"/>
        <end position="786"/>
    </location>
</feature>
<evidence type="ECO:0000256" key="3">
    <source>
        <dbReference type="PROSITE-ProRule" id="PRU00221"/>
    </source>
</evidence>
<dbReference type="PRINTS" id="PR00320">
    <property type="entry name" value="GPROTEINBRPT"/>
</dbReference>
<dbReference type="PROSITE" id="PS50197">
    <property type="entry name" value="BEACH"/>
    <property type="match status" value="1"/>
</dbReference>
<dbReference type="Pfam" id="PF14844">
    <property type="entry name" value="PH_BEACH"/>
    <property type="match status" value="1"/>
</dbReference>
<dbReference type="InterPro" id="IPR020472">
    <property type="entry name" value="WD40_PAC1"/>
</dbReference>
<sequence length="1277" mass="136173">METQMESVCGGGGDADRWRRGRSGSGAGDGEGFRFRCTEVVESRHHDEVGPYVTKRARDYGTLVEWSDWTFAFSLLHTPLEEFLGEARRLREVALRVKERGHGYEEPLLRPLLAERLRGSTEKFDTIHLVDFRETLLLPCPVRVDRITPLLRNPGCIMVTDARVYFQPAELNNVGEPVASFPLAGVLRAFKRRHMLRQTGLEIFMEGDGGSAFFNFESPHQRDELFDVLMSQPQVGPRAQSARDIEAETRRWQSGQVSNYDYLVFLNTVAGRTVNDITQYPVFPWVVQDFESATLNLDDERVYRDLSRPIGALNDERLEYFRTRMSNMPDPDLHPGQGIPPPFLYGTHYSTPGYALFFLVRSAPEEMLCLQNGRFDDPDRSFISVKSAWDSVLNNHADLKELIPEFYAGDGSFLTNADDLQLGVTQVGQRVGDVELPPWARNPRDFVRKMRRALESPHVSRRLHLWIDLVFGYLQRGKAAVEADNLFYHLTYEGTVDLDTIDDPRERAALESQISEFGQCPSLLFAGPHPCRDDAKGRVTLAASVRNAAAATAAPAAVAADGGNFESRREMTPDPADGGARHQSPLPEKRRASFPAPPSDFFTSSNNSDGLHAAGRRALPQQQQWSAGGGGLLSSYSQGSPAAAAAAASSALAVGNSVGGLWKRGWAMAGAVSEAAAEAAGVRATTLQQRWPAAPAEGRARERSVVEYSAGLREDHGDDDGRRLERSRSNPSQPSQPHSHDDAIRRSRTVTVEPAAVAGGTVSSSRNRGTVGNSNNDKYPPTTSGGASLRDPQGVGVPATDVPGFPPTSMGGGGFGRDGETMGPEAREEERHRQGGGGGRGPTDLNGLPALHVPSALAAVTGGRRWRLDPGKVELRPGEPMVLHRDGVTCAHVVRTNGVGHGGDPPQQHQPGASAAVGATGAAVAVSAAGEERGNLTLCASSKDGSLKIFALEREAGGSGPVSKAHTRRRVAGGEMAMSCCALTSDGKHAVAGSWNNSILVYSVEAACVLSRVEGAHEDGVSCLALHEEPPVTSAGGGSSGGGSSSGGRRSPDPRRKLVLATGSWDAAVKVWEISSVEMDPVPVLELFDLETPAQALCIDGAGKALAAGGEDGMVAVWDIATGALSATFSGCADQSPIVSIRWAETGDGAHSIPGGGMACLVLASAVGEIWRVSPVGVPLGSLRLDSEVVAMDSDGRCTVVACRDGSLRLLGSLEDGGFTQTVVRESGHAGDITCLHVCAWDSGGSANNGAGNAAVIVTGSDGGAVRVWDVMHRYRV</sequence>
<dbReference type="InterPro" id="IPR001680">
    <property type="entry name" value="WD40_rpt"/>
</dbReference>
<dbReference type="InterPro" id="IPR050865">
    <property type="entry name" value="BEACH_Domain"/>
</dbReference>
<feature type="region of interest" description="Disordered" evidence="4">
    <location>
        <begin position="1"/>
        <end position="27"/>
    </location>
</feature>
<feature type="compositionally biased region" description="Basic and acidic residues" evidence="4">
    <location>
        <begin position="712"/>
        <end position="728"/>
    </location>
</feature>
<dbReference type="EMBL" id="FN649760">
    <property type="protein sequence ID" value="CBJ32011.1"/>
    <property type="molecule type" value="Genomic_DNA"/>
</dbReference>
<accession>D7FWC3</accession>
<protein>
    <submittedName>
        <fullName evidence="8">Uncharacterized protein</fullName>
    </submittedName>
</protein>
<keyword evidence="9" id="KW-1185">Reference proteome</keyword>
<dbReference type="PANTHER" id="PTHR13743:SF123">
    <property type="entry name" value="PROTEIN FAN"/>
    <property type="match status" value="1"/>
</dbReference>
<dbReference type="InterPro" id="IPR007159">
    <property type="entry name" value="SpoVT-AbrB_dom"/>
</dbReference>
<feature type="domain" description="SpoVT-AbrB" evidence="6">
    <location>
        <begin position="528"/>
        <end position="576"/>
    </location>
</feature>
<dbReference type="SUPFAM" id="SSF81837">
    <property type="entry name" value="BEACH domain"/>
    <property type="match status" value="1"/>
</dbReference>
<keyword evidence="2" id="KW-0677">Repeat</keyword>
<dbReference type="InterPro" id="IPR036322">
    <property type="entry name" value="WD40_repeat_dom_sf"/>
</dbReference>
<dbReference type="eggNOG" id="KOG1786">
    <property type="taxonomic scope" value="Eukaryota"/>
</dbReference>
<feature type="compositionally biased region" description="Basic and acidic residues" evidence="4">
    <location>
        <begin position="817"/>
        <end position="833"/>
    </location>
</feature>
<dbReference type="InterPro" id="IPR036372">
    <property type="entry name" value="BEACH_dom_sf"/>
</dbReference>
<dbReference type="AlphaFoldDB" id="D7FWC3"/>
<feature type="domain" description="BEACH" evidence="5">
    <location>
        <begin position="237"/>
        <end position="532"/>
    </location>
</feature>
<dbReference type="OrthoDB" id="26681at2759"/>
<dbReference type="Pfam" id="PF02138">
    <property type="entry name" value="Beach"/>
    <property type="match status" value="1"/>
</dbReference>
<dbReference type="PROSITE" id="PS50082">
    <property type="entry name" value="WD_REPEATS_2"/>
    <property type="match status" value="1"/>
</dbReference>
<feature type="region of interest" description="Disordered" evidence="4">
    <location>
        <begin position="690"/>
        <end position="848"/>
    </location>
</feature>
<evidence type="ECO:0000256" key="2">
    <source>
        <dbReference type="ARBA" id="ARBA00022737"/>
    </source>
</evidence>
<feature type="repeat" description="WD" evidence="3">
    <location>
        <begin position="1103"/>
        <end position="1128"/>
    </location>
</feature>
<dbReference type="InterPro" id="IPR000409">
    <property type="entry name" value="BEACH_dom"/>
</dbReference>
<dbReference type="InParanoid" id="D7FWC3"/>
<dbReference type="SMART" id="SM00320">
    <property type="entry name" value="WD40"/>
    <property type="match status" value="6"/>
</dbReference>